<dbReference type="PANTHER" id="PTHR11721:SF3">
    <property type="entry name" value="LARGE RIBOSOMAL SUBUNIT PROTEIN UL15"/>
    <property type="match status" value="1"/>
</dbReference>
<organism evidence="10">
    <name type="scientific">uncultured korarchaeote</name>
    <dbReference type="NCBI Taxonomy" id="161241"/>
    <lineage>
        <taxon>Archaea</taxon>
        <taxon>Thermoproteota</taxon>
        <taxon>environmental samples</taxon>
    </lineage>
</organism>
<dbReference type="SUPFAM" id="SSF52080">
    <property type="entry name" value="Ribosomal proteins L15p and L18e"/>
    <property type="match status" value="1"/>
</dbReference>
<evidence type="ECO:0000256" key="7">
    <source>
        <dbReference type="HAMAP-Rule" id="MF_01341"/>
    </source>
</evidence>
<dbReference type="InterPro" id="IPR021131">
    <property type="entry name" value="Ribosomal_uL15/eL18"/>
</dbReference>
<dbReference type="HAMAP" id="MF_01341">
    <property type="entry name" value="Ribosomal_uL15"/>
    <property type="match status" value="1"/>
</dbReference>
<dbReference type="GO" id="GO:0006412">
    <property type="term" value="P:translation"/>
    <property type="evidence" value="ECO:0007669"/>
    <property type="project" value="UniProtKB-UniRule"/>
</dbReference>
<dbReference type="GO" id="GO:0022625">
    <property type="term" value="C:cytosolic large ribosomal subunit"/>
    <property type="evidence" value="ECO:0007669"/>
    <property type="project" value="TreeGrafter"/>
</dbReference>
<dbReference type="InterPro" id="IPR030878">
    <property type="entry name" value="Ribosomal_uL15"/>
</dbReference>
<gene>
    <name evidence="7" type="primary">rpl15</name>
</gene>
<feature type="compositionally biased region" description="Basic residues" evidence="8">
    <location>
        <begin position="26"/>
        <end position="41"/>
    </location>
</feature>
<reference evidence="10" key="1">
    <citation type="journal article" date="2017" name="Nature">
        <title>Metagenomic exploration of ASGARD archaea illuminates the origin of cellular complexity in eukaryotes.</title>
        <authorList>
            <person name="Zaremba-Niedzwiedzka K."/>
            <person name="Caceres E.F."/>
            <person name="Saw J.H.W."/>
            <person name="Backstrom D."/>
            <person name="Juzokaite L."/>
            <person name="Vancaester E."/>
            <person name="Seitz K.W."/>
            <person name="Anantharaman K."/>
            <person name="Starnawski P."/>
            <person name="Kjeldsen K.U."/>
            <person name="Stott M.B."/>
            <person name="Nunoura T."/>
            <person name="Banfield J.F."/>
            <person name="Schramm A."/>
            <person name="Baker B.J."/>
            <person name="Spang A."/>
            <person name="Ettema T.J.G."/>
        </authorList>
    </citation>
    <scope>NUCLEOTIDE SEQUENCE</scope>
    <source>
        <strain evidence="10">TIV_1</strain>
    </source>
</reference>
<dbReference type="InterPro" id="IPR036227">
    <property type="entry name" value="Ribosomal_uL15/eL18_sf"/>
</dbReference>
<evidence type="ECO:0000256" key="8">
    <source>
        <dbReference type="SAM" id="MobiDB-lite"/>
    </source>
</evidence>
<name>A0A1L2JK74_9CREN</name>
<comment type="subunit">
    <text evidence="7">Part of the 50S ribosomal subunit.</text>
</comment>
<dbReference type="Pfam" id="PF00828">
    <property type="entry name" value="Ribosomal_L27A"/>
    <property type="match status" value="1"/>
</dbReference>
<feature type="region of interest" description="Disordered" evidence="8">
    <location>
        <begin position="1"/>
        <end position="41"/>
    </location>
</feature>
<keyword evidence="3 7" id="KW-0694">RNA-binding</keyword>
<dbReference type="GO" id="GO:0003735">
    <property type="term" value="F:structural constituent of ribosome"/>
    <property type="evidence" value="ECO:0007669"/>
    <property type="project" value="InterPro"/>
</dbReference>
<comment type="function">
    <text evidence="7">Binds to the 23S rRNA.</text>
</comment>
<dbReference type="FunFam" id="4.10.990.10:FF:000001">
    <property type="entry name" value="50S ribosomal protein L15"/>
    <property type="match status" value="1"/>
</dbReference>
<dbReference type="Gene3D" id="3.100.10.10">
    <property type="match status" value="1"/>
</dbReference>
<evidence type="ECO:0000256" key="5">
    <source>
        <dbReference type="ARBA" id="ARBA00023274"/>
    </source>
</evidence>
<sequence>MTLMKRKEKKSRKLRGSRTCGYGRERQHRKKGRRGGFGKAGGHKHKWSFYVKYDPEYFGRGARGFKRPAIVSKRPLTINIGDIEENLDELIAKGLVKNVDGKILLSRELLGNVKIIGRGRVTHAYHVKGLEISRIAREKIIQAGGMIEE</sequence>
<evidence type="ECO:0000259" key="9">
    <source>
        <dbReference type="Pfam" id="PF00828"/>
    </source>
</evidence>
<evidence type="ECO:0000256" key="6">
    <source>
        <dbReference type="ARBA" id="ARBA00035200"/>
    </source>
</evidence>
<feature type="compositionally biased region" description="Basic residues" evidence="8">
    <location>
        <begin position="1"/>
        <end position="16"/>
    </location>
</feature>
<evidence type="ECO:0000256" key="3">
    <source>
        <dbReference type="ARBA" id="ARBA00022884"/>
    </source>
</evidence>
<dbReference type="InterPro" id="IPR027386">
    <property type="entry name" value="Rbsml_uL15_N"/>
</dbReference>
<protein>
    <recommendedName>
        <fullName evidence="6 7">Large ribosomal subunit protein uL15</fullName>
    </recommendedName>
</protein>
<evidence type="ECO:0000256" key="2">
    <source>
        <dbReference type="ARBA" id="ARBA00022730"/>
    </source>
</evidence>
<proteinExistence type="inferred from homology"/>
<keyword evidence="4 7" id="KW-0689">Ribosomal protein</keyword>
<accession>A0A1L2JK74</accession>
<keyword evidence="5 7" id="KW-0687">Ribonucleoprotein</keyword>
<dbReference type="PANTHER" id="PTHR11721">
    <property type="entry name" value="60S RIBOSOMAL PROTEIN L27A"/>
    <property type="match status" value="1"/>
</dbReference>
<dbReference type="Gene3D" id="4.10.990.10">
    <property type="match status" value="1"/>
</dbReference>
<dbReference type="GO" id="GO:0019843">
    <property type="term" value="F:rRNA binding"/>
    <property type="evidence" value="ECO:0007669"/>
    <property type="project" value="UniProtKB-UniRule"/>
</dbReference>
<evidence type="ECO:0000256" key="1">
    <source>
        <dbReference type="ARBA" id="ARBA00007320"/>
    </source>
</evidence>
<evidence type="ECO:0000256" key="4">
    <source>
        <dbReference type="ARBA" id="ARBA00022980"/>
    </source>
</evidence>
<feature type="domain" description="Large ribosomal subunit protein uL15/eL18" evidence="9">
    <location>
        <begin position="86"/>
        <end position="147"/>
    </location>
</feature>
<keyword evidence="2 7" id="KW-0699">rRNA-binding</keyword>
<dbReference type="AlphaFoldDB" id="A0A1L2JK74"/>
<dbReference type="EMBL" id="KX765041">
    <property type="protein sequence ID" value="AOZ56127.1"/>
    <property type="molecule type" value="Genomic_DNA"/>
</dbReference>
<comment type="similarity">
    <text evidence="1 7">Belongs to the universal ribosomal protein uL15 family.</text>
</comment>
<evidence type="ECO:0000313" key="10">
    <source>
        <dbReference type="EMBL" id="AOZ56127.1"/>
    </source>
</evidence>